<name>A0ACC0BF73_CATRO</name>
<proteinExistence type="predicted"/>
<evidence type="ECO:0000313" key="2">
    <source>
        <dbReference type="Proteomes" id="UP001060085"/>
    </source>
</evidence>
<keyword evidence="2" id="KW-1185">Reference proteome</keyword>
<organism evidence="1 2">
    <name type="scientific">Catharanthus roseus</name>
    <name type="common">Madagascar periwinkle</name>
    <name type="synonym">Vinca rosea</name>
    <dbReference type="NCBI Taxonomy" id="4058"/>
    <lineage>
        <taxon>Eukaryota</taxon>
        <taxon>Viridiplantae</taxon>
        <taxon>Streptophyta</taxon>
        <taxon>Embryophyta</taxon>
        <taxon>Tracheophyta</taxon>
        <taxon>Spermatophyta</taxon>
        <taxon>Magnoliopsida</taxon>
        <taxon>eudicotyledons</taxon>
        <taxon>Gunneridae</taxon>
        <taxon>Pentapetalae</taxon>
        <taxon>asterids</taxon>
        <taxon>lamiids</taxon>
        <taxon>Gentianales</taxon>
        <taxon>Apocynaceae</taxon>
        <taxon>Rauvolfioideae</taxon>
        <taxon>Vinceae</taxon>
        <taxon>Catharanthinae</taxon>
        <taxon>Catharanthus</taxon>
    </lineage>
</organism>
<reference evidence="2" key="1">
    <citation type="journal article" date="2023" name="Nat. Plants">
        <title>Single-cell RNA sequencing provides a high-resolution roadmap for understanding the multicellular compartmentation of specialized metabolism.</title>
        <authorList>
            <person name="Sun S."/>
            <person name="Shen X."/>
            <person name="Li Y."/>
            <person name="Li Y."/>
            <person name="Wang S."/>
            <person name="Li R."/>
            <person name="Zhang H."/>
            <person name="Shen G."/>
            <person name="Guo B."/>
            <person name="Wei J."/>
            <person name="Xu J."/>
            <person name="St-Pierre B."/>
            <person name="Chen S."/>
            <person name="Sun C."/>
        </authorList>
    </citation>
    <scope>NUCLEOTIDE SEQUENCE [LARGE SCALE GENOMIC DNA]</scope>
</reference>
<sequence>MTDKTDWVECRAVTTSSRGVRERHSTSDIPSTSAPIGPAIPISFRTRSPTTSHHPYTPVPYDPYGYSQPPQTSYDPYAHAPSLLIRMPGLDPTQYFSKTQIPLNEVSGPDLQLGAQFFEQFAGSVPVNSSYSNAHYRATDCGNPSYDTGLGRDSGTSRCEEAVKVGSLRMHSSENDEDEREDDGGHDNDGDGDGDDDEPVPVAQASSFGHRPAPARGILKSMSGYMSVTSWIPSDIAVVKFAGETGLSHLRSCMFQHPNSSLLSTFVLIAVIQSDLDIFDSSIGINGQDLESVAESPSSGLSTEQRAICCVLYLLGSSLSTDKSGNNVPGKLWSLVKNVHSALIYLFSYVCTSGETGSEVAQTIHPEVCDVGIVRQFEWVQCIPAHPIRPQKHRRPVNNRVYMVKNVFIEELWLEAPSHLLTSTWTSIPALPPSRCTDDYMPWFPCGVQLLTAAPITSHVLLDMISRELDRDDIDDAMKVVRASDMIKKYHQIRR</sequence>
<evidence type="ECO:0000313" key="1">
    <source>
        <dbReference type="EMBL" id="KAI5671276.1"/>
    </source>
</evidence>
<protein>
    <submittedName>
        <fullName evidence="1">Uncharacterized protein</fullName>
    </submittedName>
</protein>
<dbReference type="Proteomes" id="UP001060085">
    <property type="component" value="Linkage Group LG03"/>
</dbReference>
<comment type="caution">
    <text evidence="1">The sequence shown here is derived from an EMBL/GenBank/DDBJ whole genome shotgun (WGS) entry which is preliminary data.</text>
</comment>
<gene>
    <name evidence="1" type="ORF">M9H77_11640</name>
</gene>
<accession>A0ACC0BF73</accession>
<dbReference type="EMBL" id="CM044703">
    <property type="protein sequence ID" value="KAI5671276.1"/>
    <property type="molecule type" value="Genomic_DNA"/>
</dbReference>